<proteinExistence type="predicted"/>
<dbReference type="InterPro" id="IPR036890">
    <property type="entry name" value="HATPase_C_sf"/>
</dbReference>
<evidence type="ECO:0008006" key="2">
    <source>
        <dbReference type="Google" id="ProtNLM"/>
    </source>
</evidence>
<dbReference type="EMBL" id="UINC01097516">
    <property type="protein sequence ID" value="SVC55284.1"/>
    <property type="molecule type" value="Genomic_DNA"/>
</dbReference>
<feature type="non-terminal residue" evidence="1">
    <location>
        <position position="301"/>
    </location>
</feature>
<accession>A0A382N280</accession>
<evidence type="ECO:0000313" key="1">
    <source>
        <dbReference type="EMBL" id="SVC55284.1"/>
    </source>
</evidence>
<protein>
    <recommendedName>
        <fullName evidence="2">Histidine kinase/HSP90-like ATPase domain-containing protein</fullName>
    </recommendedName>
</protein>
<gene>
    <name evidence="1" type="ORF">METZ01_LOCUS308138</name>
</gene>
<dbReference type="Gene3D" id="3.30.565.10">
    <property type="entry name" value="Histidine kinase-like ATPase, C-terminal domain"/>
    <property type="match status" value="1"/>
</dbReference>
<name>A0A382N280_9ZZZZ</name>
<sequence>MNEVSGNQVLQIDVIGYRAQMGSMKPWRLLFEIIANAFDEDTIKKFDIKITYDKKREKVIFEYIDDGDGFRDWLDIISLFKRSMRRKDPTKSGRFNLGEKQAIIVSSLFRIWTRNPEEAKAFEFKWYKKTAYRKDLEPLKELGTKIYAEYDWTEEEFKEINTHLELVRCPAKKEAIVNGNRLTIEKPLRKFKGELKTEIEDPKTFKMIKTRRNGDIAIYDKESDNARTWLYENGLPIQKLKKSDKWHINVLQKIPMAPTRSDVAPTWLDELYGVLINNTIDLVEKEDMNNNWVQAGMKDAT</sequence>
<dbReference type="SUPFAM" id="SSF55874">
    <property type="entry name" value="ATPase domain of HSP90 chaperone/DNA topoisomerase II/histidine kinase"/>
    <property type="match status" value="1"/>
</dbReference>
<reference evidence="1" key="1">
    <citation type="submission" date="2018-05" db="EMBL/GenBank/DDBJ databases">
        <authorList>
            <person name="Lanie J.A."/>
            <person name="Ng W.-L."/>
            <person name="Kazmierczak K.M."/>
            <person name="Andrzejewski T.M."/>
            <person name="Davidsen T.M."/>
            <person name="Wayne K.J."/>
            <person name="Tettelin H."/>
            <person name="Glass J.I."/>
            <person name="Rusch D."/>
            <person name="Podicherti R."/>
            <person name="Tsui H.-C.T."/>
            <person name="Winkler M.E."/>
        </authorList>
    </citation>
    <scope>NUCLEOTIDE SEQUENCE</scope>
</reference>
<dbReference type="AlphaFoldDB" id="A0A382N280"/>
<organism evidence="1">
    <name type="scientific">marine metagenome</name>
    <dbReference type="NCBI Taxonomy" id="408172"/>
    <lineage>
        <taxon>unclassified sequences</taxon>
        <taxon>metagenomes</taxon>
        <taxon>ecological metagenomes</taxon>
    </lineage>
</organism>